<comment type="caution">
    <text evidence="1">The sequence shown here is derived from an EMBL/GenBank/DDBJ whole genome shotgun (WGS) entry which is preliminary data.</text>
</comment>
<protein>
    <submittedName>
        <fullName evidence="1">Uncharacterized protein</fullName>
    </submittedName>
</protein>
<name>A0ACC5YHR3_9TELE</name>
<dbReference type="EMBL" id="CM040982">
    <property type="protein sequence ID" value="MCJ8735138.1"/>
    <property type="molecule type" value="Genomic_DNA"/>
</dbReference>
<gene>
    <name evidence="1" type="ORF">PDJAM_G00243480</name>
</gene>
<evidence type="ECO:0000313" key="2">
    <source>
        <dbReference type="Proteomes" id="UP000830395"/>
    </source>
</evidence>
<keyword evidence="2" id="KW-1185">Reference proteome</keyword>
<reference evidence="1" key="1">
    <citation type="submission" date="2020-02" db="EMBL/GenBank/DDBJ databases">
        <title>Genome sequencing of the panga catfish, Pangasius djambal.</title>
        <authorList>
            <person name="Wen M."/>
            <person name="Zahm M."/>
            <person name="Roques C."/>
            <person name="Cabau C."/>
            <person name="Klopp C."/>
            <person name="Donnadieu C."/>
            <person name="Jouanno E."/>
            <person name="Avarre J.-C."/>
            <person name="Campet M."/>
            <person name="Ha T."/>
            <person name="Dugue R."/>
            <person name="Lampietro C."/>
            <person name="Louis A."/>
            <person name="Herpin A."/>
            <person name="Echchiki A."/>
            <person name="Berthelot C."/>
            <person name="Parey E."/>
            <person name="Roest-Crollius H."/>
            <person name="Braasch I."/>
            <person name="Postlethwait J.H."/>
            <person name="Bobe J."/>
            <person name="Montfort J."/>
            <person name="Bouchez O."/>
            <person name="Begum T."/>
            <person name="Schartl M."/>
            <person name="Gustiano R."/>
            <person name="Guiguen Y."/>
        </authorList>
    </citation>
    <scope>NUCLEOTIDE SEQUENCE</scope>
    <source>
        <strain evidence="1">Pdj_M5554</strain>
    </source>
</reference>
<evidence type="ECO:0000313" key="1">
    <source>
        <dbReference type="EMBL" id="MCJ8735138.1"/>
    </source>
</evidence>
<dbReference type="Proteomes" id="UP000830395">
    <property type="component" value="Chromosome 8"/>
</dbReference>
<organism evidence="1 2">
    <name type="scientific">Pangasius djambal</name>
    <dbReference type="NCBI Taxonomy" id="1691987"/>
    <lineage>
        <taxon>Eukaryota</taxon>
        <taxon>Metazoa</taxon>
        <taxon>Chordata</taxon>
        <taxon>Craniata</taxon>
        <taxon>Vertebrata</taxon>
        <taxon>Euteleostomi</taxon>
        <taxon>Actinopterygii</taxon>
        <taxon>Neopterygii</taxon>
        <taxon>Teleostei</taxon>
        <taxon>Ostariophysi</taxon>
        <taxon>Siluriformes</taxon>
        <taxon>Pangasiidae</taxon>
        <taxon>Pangasius</taxon>
    </lineage>
</organism>
<accession>A0ACC5YHR3</accession>
<proteinExistence type="predicted"/>
<sequence>MYQSKYVLLNDIDEIIMPYKYANLALLMDALQQEHKDVTVYLIENHIFPKTQFEESGKFCLPEWKNIPGINIMEHIYREPDRKNIYNPTKMIINPRNMMQTSVHSSLQHTGKSEIGFGKLETYIKLDKLGEGTYATVYKGRSKLTDNLVALKEIRLEHEEGAPCTAIREVSLLKDLKHANIVTLHDIIHTDKCLTLVFEYLERDLKQYMDDCGSIMCVHNVKIFLFQLLRGLAYCHRRKVLHRDLKPQNLLINDRGELKLADFGLARAKSVPTKTYSNEVVTLWYRPPDVLLGSTEYSTPIDMWGVGCIFYEMITGRPLFPGSTVEDELHLIFRILGTPTEESWPGVSTSEEFRNYNFPRYRPEPLVNHAPRIDSDGDDLIMKLLQFDAKQRISAEEALRHPYFKSLGEQVQQLSDTASIFSVKEIQLQKDPGKRTVTYSESGQGKSRRQSVLF</sequence>